<dbReference type="OrthoDB" id="9802564at2"/>
<evidence type="ECO:0000313" key="5">
    <source>
        <dbReference type="EMBL" id="EFG31396.1"/>
    </source>
</evidence>
<evidence type="ECO:0000256" key="1">
    <source>
        <dbReference type="ARBA" id="ARBA00006484"/>
    </source>
</evidence>
<evidence type="ECO:0000259" key="4">
    <source>
        <dbReference type="SMART" id="SM00822"/>
    </source>
</evidence>
<organism evidence="5 6">
    <name type="scientific">Simonsiella muelleri ATCC 29453</name>
    <dbReference type="NCBI Taxonomy" id="641147"/>
    <lineage>
        <taxon>Bacteria</taxon>
        <taxon>Pseudomonadati</taxon>
        <taxon>Pseudomonadota</taxon>
        <taxon>Betaproteobacteria</taxon>
        <taxon>Neisseriales</taxon>
        <taxon>Neisseriaceae</taxon>
        <taxon>Simonsiella</taxon>
    </lineage>
</organism>
<dbReference type="Proteomes" id="UP000017813">
    <property type="component" value="Unassembled WGS sequence"/>
</dbReference>
<evidence type="ECO:0000256" key="2">
    <source>
        <dbReference type="ARBA" id="ARBA00023002"/>
    </source>
</evidence>
<proteinExistence type="inferred from homology"/>
<gene>
    <name evidence="5" type="ORF">HMPREF9021_00665</name>
</gene>
<name>V9H663_9NEIS</name>
<dbReference type="HOGENOM" id="CLU_010194_1_3_4"/>
<dbReference type="SMART" id="SM00822">
    <property type="entry name" value="PKS_KR"/>
    <property type="match status" value="1"/>
</dbReference>
<dbReference type="CDD" id="cd05333">
    <property type="entry name" value="BKR_SDR_c"/>
    <property type="match status" value="1"/>
</dbReference>
<dbReference type="Gene3D" id="3.40.50.720">
    <property type="entry name" value="NAD(P)-binding Rossmann-like Domain"/>
    <property type="match status" value="1"/>
</dbReference>
<comment type="similarity">
    <text evidence="1 3">Belongs to the short-chain dehydrogenases/reductases (SDR) family.</text>
</comment>
<evidence type="ECO:0000313" key="6">
    <source>
        <dbReference type="Proteomes" id="UP000017813"/>
    </source>
</evidence>
<dbReference type="EMBL" id="ADCY02000011">
    <property type="protein sequence ID" value="EFG31396.1"/>
    <property type="molecule type" value="Genomic_DNA"/>
</dbReference>
<reference evidence="5 6" key="1">
    <citation type="submission" date="2010-03" db="EMBL/GenBank/DDBJ databases">
        <authorList>
            <consortium name="The Broad Institute Genome Sequencing Platform"/>
            <person name="Ward D."/>
            <person name="Earl A."/>
            <person name="Feldgarden M."/>
            <person name="Gevers D."/>
            <person name="Young S."/>
            <person name="Zeng Q."/>
            <person name="Koehrsen M."/>
            <person name="Alvarado L."/>
            <person name="Berlin A.M."/>
            <person name="Borenstein D."/>
            <person name="Chapman S.B."/>
            <person name="Chen Z."/>
            <person name="Engels R."/>
            <person name="Freedman E."/>
            <person name="Gellesch M."/>
            <person name="Goldberg J."/>
            <person name="Griggs A."/>
            <person name="Gujja S."/>
            <person name="Heilman E.R."/>
            <person name="Heiman D.I."/>
            <person name="Hepburn T.A."/>
            <person name="Howarth C."/>
            <person name="Jen D."/>
            <person name="Larson L."/>
            <person name="Mehta T."/>
            <person name="Park D."/>
            <person name="Pearson M."/>
            <person name="Richards J."/>
            <person name="Roberts A."/>
            <person name="Saif S."/>
            <person name="Shea T.D."/>
            <person name="Shenoy N."/>
            <person name="Sisk P."/>
            <person name="Stolte C."/>
            <person name="Sykes S.N."/>
            <person name="Walk T."/>
            <person name="White J."/>
            <person name="Yandava C."/>
            <person name="Izard J."/>
            <person name="Baranova O.V."/>
            <person name="Blanton J.M."/>
            <person name="Tanner A.C."/>
            <person name="Dewhirst F."/>
            <person name="Haas B."/>
            <person name="Nusbaum C."/>
            <person name="Birren B."/>
        </authorList>
    </citation>
    <scope>NUCLEOTIDE SEQUENCE [LARGE SCALE GENOMIC DNA]</scope>
    <source>
        <strain evidence="5 6">ATCC 29453</strain>
    </source>
</reference>
<protein>
    <submittedName>
        <fullName evidence="5">3-oxoacyl-[acyl-carrier-protein] reductase</fullName>
    </submittedName>
</protein>
<reference evidence="5 6" key="2">
    <citation type="submission" date="2011-10" db="EMBL/GenBank/DDBJ databases">
        <title>The Genome Sequence of Simonsiella muelleri ATCC 29453.</title>
        <authorList>
            <consortium name="The Broad Institute Genome Sequencing Platform"/>
            <consortium name="The Broad Institute Genome Sequencing Center for Infectious Disease"/>
            <person name="Earl A."/>
            <person name="Ward D."/>
            <person name="Feldgarden M."/>
            <person name="Gevers D."/>
            <person name="Izard J."/>
            <person name="Baranova O.V."/>
            <person name="Blanton J.M."/>
            <person name="Tanner A.C."/>
            <person name="Dewhirst F."/>
            <person name="Young S.K."/>
            <person name="Zeng Q."/>
            <person name="Gargeya S."/>
            <person name="Fitzgerald M."/>
            <person name="Haas B."/>
            <person name="Abouelleil A."/>
            <person name="Alvarado L."/>
            <person name="Arachchi H.M."/>
            <person name="Berlin A."/>
            <person name="Brown A."/>
            <person name="Chapman S.B."/>
            <person name="Chen Z."/>
            <person name="Dunbar C."/>
            <person name="Freedman E."/>
            <person name="Gearin G."/>
            <person name="Goldberg J."/>
            <person name="Griggs A."/>
            <person name="Gujja S."/>
            <person name="Heiman D."/>
            <person name="Howarth C."/>
            <person name="Larson L."/>
            <person name="Lui A."/>
            <person name="MacDonald P.J.P."/>
            <person name="Montmayeur A."/>
            <person name="Murphy C."/>
            <person name="Neiman D."/>
            <person name="Pearson M."/>
            <person name="Priest M."/>
            <person name="Roberts A."/>
            <person name="Saif S."/>
            <person name="Shea T."/>
            <person name="Shenoy N."/>
            <person name="Sisk P."/>
            <person name="Stolte C."/>
            <person name="Sykes S."/>
            <person name="Wortman J."/>
            <person name="Nusbaum C."/>
            <person name="Birren B."/>
        </authorList>
    </citation>
    <scope>NUCLEOTIDE SEQUENCE [LARGE SCALE GENOMIC DNA]</scope>
    <source>
        <strain evidence="5 6">ATCC 29453</strain>
    </source>
</reference>
<dbReference type="PANTHER" id="PTHR42879">
    <property type="entry name" value="3-OXOACYL-(ACYL-CARRIER-PROTEIN) REDUCTASE"/>
    <property type="match status" value="1"/>
</dbReference>
<dbReference type="KEGG" id="smur:BWP33_09950"/>
<keyword evidence="2" id="KW-0560">Oxidoreductase</keyword>
<dbReference type="NCBIfam" id="TIGR01831">
    <property type="entry name" value="fabG_rel"/>
    <property type="match status" value="1"/>
</dbReference>
<dbReference type="RefSeq" id="WP_002641449.1">
    <property type="nucleotide sequence ID" value="NZ_CP019448.1"/>
</dbReference>
<dbReference type="InterPro" id="IPR057326">
    <property type="entry name" value="KR_dom"/>
</dbReference>
<dbReference type="InterPro" id="IPR050259">
    <property type="entry name" value="SDR"/>
</dbReference>
<accession>V9H663</accession>
<dbReference type="AlphaFoldDB" id="V9H663"/>
<dbReference type="PRINTS" id="PR00080">
    <property type="entry name" value="SDRFAMILY"/>
</dbReference>
<keyword evidence="6" id="KW-1185">Reference proteome</keyword>
<dbReference type="GO" id="GO:0016491">
    <property type="term" value="F:oxidoreductase activity"/>
    <property type="evidence" value="ECO:0007669"/>
    <property type="project" value="UniProtKB-KW"/>
</dbReference>
<dbReference type="STRING" id="641147.HMPREF9021_00665"/>
<dbReference type="InterPro" id="IPR036291">
    <property type="entry name" value="NAD(P)-bd_dom_sf"/>
</dbReference>
<dbReference type="NCBIfam" id="NF009466">
    <property type="entry name" value="PRK12826.1-2"/>
    <property type="match status" value="1"/>
</dbReference>
<evidence type="ECO:0000256" key="3">
    <source>
        <dbReference type="RuleBase" id="RU000363"/>
    </source>
</evidence>
<sequence length="243" mass="26306">MNNQSVLVTGSNRGIGKATALKLAKDGFDVVVHCRSRREEAEQVCQQIKALGRNSRVLQFDVAQRAVCREILTEDVDKHGAYYGVVLNAGLTRDNAFPALEDDDWDSVLRTNLDGFFNVLHPIIMPMIRRRAAGRIVCVASVSGMVGNRGQTNYSASKAGLIGAAKALAVELAKRKITVNCVAPGLIETEMLDENLPIDEIMKAIPAARMGLPEEVAHAIAFLMSENASYITRQVLAVNGGLC</sequence>
<dbReference type="InterPro" id="IPR002347">
    <property type="entry name" value="SDR_fam"/>
</dbReference>
<dbReference type="InterPro" id="IPR011285">
    <property type="entry name" value="FabG-rel"/>
</dbReference>
<dbReference type="Pfam" id="PF00106">
    <property type="entry name" value="adh_short"/>
    <property type="match status" value="1"/>
</dbReference>
<comment type="caution">
    <text evidence="5">The sequence shown here is derived from an EMBL/GenBank/DDBJ whole genome shotgun (WGS) entry which is preliminary data.</text>
</comment>
<dbReference type="NCBIfam" id="NF004200">
    <property type="entry name" value="PRK05653.1-5"/>
    <property type="match status" value="1"/>
</dbReference>
<dbReference type="FunFam" id="3.40.50.720:FF:000173">
    <property type="entry name" value="3-oxoacyl-[acyl-carrier protein] reductase"/>
    <property type="match status" value="1"/>
</dbReference>
<dbReference type="PANTHER" id="PTHR42879:SF2">
    <property type="entry name" value="3-OXOACYL-[ACYL-CARRIER-PROTEIN] REDUCTASE FABG"/>
    <property type="match status" value="1"/>
</dbReference>
<dbReference type="PRINTS" id="PR00081">
    <property type="entry name" value="GDHRDH"/>
</dbReference>
<feature type="domain" description="Ketoreductase" evidence="4">
    <location>
        <begin position="4"/>
        <end position="190"/>
    </location>
</feature>
<dbReference type="eggNOG" id="COG1028">
    <property type="taxonomic scope" value="Bacteria"/>
</dbReference>
<dbReference type="SUPFAM" id="SSF51735">
    <property type="entry name" value="NAD(P)-binding Rossmann-fold domains"/>
    <property type="match status" value="1"/>
</dbReference>